<evidence type="ECO:0000313" key="2">
    <source>
        <dbReference type="Proteomes" id="UP001060170"/>
    </source>
</evidence>
<protein>
    <submittedName>
        <fullName evidence="1">Uncharacterized protein</fullName>
    </submittedName>
</protein>
<accession>A0ACC0E2V9</accession>
<sequence>MAPNSQSQLTQSQQSEPTPESQTHTSQATQSNQTTSVRPPGSNATQPVKNVSKKNKKTKSNQPSKGRATGSLGYTKSEMLFLISTVEEHLPLGTNEWVPVVGAFNAEASKNGRPERELEPLKNKFKTLASSTKPTGDPTCNKEIRQAKRVEELIITQAAQCAYGEMDSDEDEGNGVGADVELSDEEVAMSPHRDAGVEDPEESMGPVFSGWSETQSTNTPAQMSSRDARSFRLDSPQSTRTPSILSQTPLVHRSLSQNKQARPSPISSTNRQSKGRPGDPLGGSLSNFLDLNARQEHDREQTLLAFFSAQVINAHATIRELQAEVARLRGGVQSEILRLQEEKHRLENENVSLKSEIKILQLRIDMQPNPMYHHPYQGFGGPPHQPTVGYPQQTPSGYPHQTPGGYPQQTPGGYPQQTAGGYPQGLTGAYPHQPMNDYPQQPMTGNSHHASHQASASELQVDVDIMGIPGHGQPRTNPVAP</sequence>
<name>A0ACC0E2V9_9BASI</name>
<comment type="caution">
    <text evidence="1">The sequence shown here is derived from an EMBL/GenBank/DDBJ whole genome shotgun (WGS) entry which is preliminary data.</text>
</comment>
<reference evidence="2" key="1">
    <citation type="journal article" date="2018" name="BMC Genomics">
        <title>Genomic insights into host adaptation between the wheat stripe rust pathogen (Puccinia striiformis f. sp. tritici) and the barley stripe rust pathogen (Puccinia striiformis f. sp. hordei).</title>
        <authorList>
            <person name="Xia C."/>
            <person name="Wang M."/>
            <person name="Yin C."/>
            <person name="Cornejo O.E."/>
            <person name="Hulbert S.H."/>
            <person name="Chen X."/>
        </authorList>
    </citation>
    <scope>NUCLEOTIDE SEQUENCE [LARGE SCALE GENOMIC DNA]</scope>
    <source>
        <strain evidence="2">93-210</strain>
    </source>
</reference>
<organism evidence="1 2">
    <name type="scientific">Puccinia striiformis f. sp. tritici</name>
    <dbReference type="NCBI Taxonomy" id="168172"/>
    <lineage>
        <taxon>Eukaryota</taxon>
        <taxon>Fungi</taxon>
        <taxon>Dikarya</taxon>
        <taxon>Basidiomycota</taxon>
        <taxon>Pucciniomycotina</taxon>
        <taxon>Pucciniomycetes</taxon>
        <taxon>Pucciniales</taxon>
        <taxon>Pucciniaceae</taxon>
        <taxon>Puccinia</taxon>
    </lineage>
</organism>
<proteinExistence type="predicted"/>
<keyword evidence="2" id="KW-1185">Reference proteome</keyword>
<gene>
    <name evidence="1" type="ORF">MJO28_011543</name>
</gene>
<evidence type="ECO:0000313" key="1">
    <source>
        <dbReference type="EMBL" id="KAI7944015.1"/>
    </source>
</evidence>
<reference evidence="2" key="2">
    <citation type="journal article" date="2018" name="Mol. Plant Microbe Interact.">
        <title>Genome sequence resources for the wheat stripe rust pathogen (Puccinia striiformis f. sp. tritici) and the barley stripe rust pathogen (Puccinia striiformis f. sp. hordei).</title>
        <authorList>
            <person name="Xia C."/>
            <person name="Wang M."/>
            <person name="Yin C."/>
            <person name="Cornejo O.E."/>
            <person name="Hulbert S.H."/>
            <person name="Chen X."/>
        </authorList>
    </citation>
    <scope>NUCLEOTIDE SEQUENCE [LARGE SCALE GENOMIC DNA]</scope>
    <source>
        <strain evidence="2">93-210</strain>
    </source>
</reference>
<dbReference type="Proteomes" id="UP001060170">
    <property type="component" value="Chromosome 11"/>
</dbReference>
<reference evidence="1 2" key="3">
    <citation type="journal article" date="2022" name="Microbiol. Spectr.">
        <title>Folding features and dynamics of 3D genome architecture in plant fungal pathogens.</title>
        <authorList>
            <person name="Xia C."/>
        </authorList>
    </citation>
    <scope>NUCLEOTIDE SEQUENCE [LARGE SCALE GENOMIC DNA]</scope>
    <source>
        <strain evidence="1 2">93-210</strain>
    </source>
</reference>
<dbReference type="EMBL" id="CM045875">
    <property type="protein sequence ID" value="KAI7944015.1"/>
    <property type="molecule type" value="Genomic_DNA"/>
</dbReference>